<keyword evidence="2" id="KW-1185">Reference proteome</keyword>
<protein>
    <submittedName>
        <fullName evidence="1">Uncharacterized protein</fullName>
    </submittedName>
</protein>
<evidence type="ECO:0000313" key="2">
    <source>
        <dbReference type="Proteomes" id="UP000245626"/>
    </source>
</evidence>
<dbReference type="Proteomes" id="UP000245626">
    <property type="component" value="Unassembled WGS sequence"/>
</dbReference>
<organism evidence="1 2">
    <name type="scientific">Violaceomyces palustris</name>
    <dbReference type="NCBI Taxonomy" id="1673888"/>
    <lineage>
        <taxon>Eukaryota</taxon>
        <taxon>Fungi</taxon>
        <taxon>Dikarya</taxon>
        <taxon>Basidiomycota</taxon>
        <taxon>Ustilaginomycotina</taxon>
        <taxon>Ustilaginomycetes</taxon>
        <taxon>Violaceomycetales</taxon>
        <taxon>Violaceomycetaceae</taxon>
        <taxon>Violaceomyces</taxon>
    </lineage>
</organism>
<reference evidence="1 2" key="1">
    <citation type="journal article" date="2018" name="Mol. Biol. Evol.">
        <title>Broad Genomic Sampling Reveals a Smut Pathogenic Ancestry of the Fungal Clade Ustilaginomycotina.</title>
        <authorList>
            <person name="Kijpornyongpan T."/>
            <person name="Mondo S.J."/>
            <person name="Barry K."/>
            <person name="Sandor L."/>
            <person name="Lee J."/>
            <person name="Lipzen A."/>
            <person name="Pangilinan J."/>
            <person name="LaButti K."/>
            <person name="Hainaut M."/>
            <person name="Henrissat B."/>
            <person name="Grigoriev I.V."/>
            <person name="Spatafora J.W."/>
            <person name="Aime M.C."/>
        </authorList>
    </citation>
    <scope>NUCLEOTIDE SEQUENCE [LARGE SCALE GENOMIC DNA]</scope>
    <source>
        <strain evidence="1 2">SA 807</strain>
    </source>
</reference>
<accession>A0ACD0P4T5</accession>
<sequence length="162" mass="18215">MVLFIRSSWAMHVTQVPVNRLCSSPVSSSLTHPARNTRHHTNLFSISNLTSNSYLESSTRKEKKKSTSRTPPYLLLFFDFGLANSHRNTQQKHNQLTFAASRSRYDDQRGPLLPTPDSPEPTLTDTILSPPSIANDFPTLQPRCLISCPTFTPSSPYSVSFF</sequence>
<name>A0ACD0P4T5_9BASI</name>
<evidence type="ECO:0000313" key="1">
    <source>
        <dbReference type="EMBL" id="PWN53069.1"/>
    </source>
</evidence>
<proteinExistence type="predicted"/>
<gene>
    <name evidence="1" type="ORF">IE53DRAFT_219203</name>
</gene>
<dbReference type="EMBL" id="KZ819743">
    <property type="protein sequence ID" value="PWN53069.1"/>
    <property type="molecule type" value="Genomic_DNA"/>
</dbReference>